<name>A0ABS1J066_9FIRM</name>
<dbReference type="InterPro" id="IPR000644">
    <property type="entry name" value="CBS_dom"/>
</dbReference>
<dbReference type="InterPro" id="IPR036318">
    <property type="entry name" value="FAD-bd_PCMH-like_sf"/>
</dbReference>
<dbReference type="SUPFAM" id="SSF54631">
    <property type="entry name" value="CBS-domain pair"/>
    <property type="match status" value="1"/>
</dbReference>
<feature type="domain" description="CNNM transmembrane" evidence="12">
    <location>
        <begin position="1"/>
        <end position="189"/>
    </location>
</feature>
<evidence type="ECO:0000256" key="4">
    <source>
        <dbReference type="ARBA" id="ARBA00022737"/>
    </source>
</evidence>
<dbReference type="SUPFAM" id="SSF56176">
    <property type="entry name" value="FAD-binding/transporter-associated domain-like"/>
    <property type="match status" value="1"/>
</dbReference>
<dbReference type="PANTHER" id="PTHR22777:SF17">
    <property type="entry name" value="UPF0053 PROTEIN SLL0260"/>
    <property type="match status" value="1"/>
</dbReference>
<dbReference type="InterPro" id="IPR046342">
    <property type="entry name" value="CBS_dom_sf"/>
</dbReference>
<keyword evidence="6 8" id="KW-0129">CBS domain</keyword>
<dbReference type="RefSeq" id="WP_208429006.1">
    <property type="nucleotide sequence ID" value="NZ_JAEPRJ010000001.1"/>
</dbReference>
<evidence type="ECO:0000256" key="2">
    <source>
        <dbReference type="ARBA" id="ARBA00006337"/>
    </source>
</evidence>
<evidence type="ECO:0000256" key="1">
    <source>
        <dbReference type="ARBA" id="ARBA00004141"/>
    </source>
</evidence>
<keyword evidence="4" id="KW-0677">Repeat</keyword>
<dbReference type="PANTHER" id="PTHR22777">
    <property type="entry name" value="HEMOLYSIN-RELATED"/>
    <property type="match status" value="1"/>
</dbReference>
<keyword evidence="7 9" id="KW-0472">Membrane</keyword>
<feature type="transmembrane region" description="Helical" evidence="10">
    <location>
        <begin position="123"/>
        <end position="145"/>
    </location>
</feature>
<dbReference type="InterPro" id="IPR002550">
    <property type="entry name" value="CNNM"/>
</dbReference>
<evidence type="ECO:0000256" key="10">
    <source>
        <dbReference type="SAM" id="Phobius"/>
    </source>
</evidence>
<comment type="caution">
    <text evidence="13">The sequence shown here is derived from an EMBL/GenBank/DDBJ whole genome shotgun (WGS) entry which is preliminary data.</text>
</comment>
<dbReference type="InterPro" id="IPR005170">
    <property type="entry name" value="Transptr-assoc_dom"/>
</dbReference>
<dbReference type="Proteomes" id="UP000604730">
    <property type="component" value="Unassembled WGS sequence"/>
</dbReference>
<dbReference type="PROSITE" id="PS51371">
    <property type="entry name" value="CBS"/>
    <property type="match status" value="2"/>
</dbReference>
<organism evidence="13 14">
    <name type="scientific">Catonella massiliensis</name>
    <dbReference type="NCBI Taxonomy" id="2799636"/>
    <lineage>
        <taxon>Bacteria</taxon>
        <taxon>Bacillati</taxon>
        <taxon>Bacillota</taxon>
        <taxon>Clostridia</taxon>
        <taxon>Lachnospirales</taxon>
        <taxon>Lachnospiraceae</taxon>
        <taxon>Catonella</taxon>
    </lineage>
</organism>
<proteinExistence type="inferred from homology"/>
<evidence type="ECO:0000256" key="8">
    <source>
        <dbReference type="PROSITE-ProRule" id="PRU00703"/>
    </source>
</evidence>
<reference evidence="13 14" key="1">
    <citation type="submission" date="2021-01" db="EMBL/GenBank/DDBJ databases">
        <title>Isolation and description of Catonella massiliensis sp. nov., a novel Catonella species, isolated from a stable periodontitis subject.</title>
        <authorList>
            <person name="Antezack A."/>
            <person name="Boxberger M."/>
            <person name="La Scola B."/>
            <person name="Monnet-Corti V."/>
        </authorList>
    </citation>
    <scope>NUCLEOTIDE SEQUENCE [LARGE SCALE GENOMIC DNA]</scope>
    <source>
        <strain evidence="13 14">Marseille-Q4567</strain>
    </source>
</reference>
<comment type="similarity">
    <text evidence="2">Belongs to the UPF0053 family.</text>
</comment>
<evidence type="ECO:0000313" key="13">
    <source>
        <dbReference type="EMBL" id="MBK5897530.1"/>
    </source>
</evidence>
<evidence type="ECO:0000256" key="3">
    <source>
        <dbReference type="ARBA" id="ARBA00022692"/>
    </source>
</evidence>
<dbReference type="Gene3D" id="3.30.465.10">
    <property type="match status" value="1"/>
</dbReference>
<comment type="subcellular location">
    <subcellularLocation>
        <location evidence="1">Membrane</location>
        <topology evidence="1">Multi-pass membrane protein</topology>
    </subcellularLocation>
</comment>
<dbReference type="Pfam" id="PF03471">
    <property type="entry name" value="CorC_HlyC"/>
    <property type="match status" value="1"/>
</dbReference>
<dbReference type="PROSITE" id="PS51846">
    <property type="entry name" value="CNNM"/>
    <property type="match status" value="1"/>
</dbReference>
<dbReference type="Pfam" id="PF00571">
    <property type="entry name" value="CBS"/>
    <property type="match status" value="2"/>
</dbReference>
<dbReference type="Pfam" id="PF01595">
    <property type="entry name" value="CNNM"/>
    <property type="match status" value="1"/>
</dbReference>
<sequence length="435" mass="48777">MDPSDAINIIVLFVLVLLSAFFSSAETAIISVNKIRIRSMVEEEVKNAALVAKITEDSRKFISTVLIGNNVVNISASALTTTFVLGLFGNVYVGIGTGILTMIILVFGEVLPKTIATIHAEKLSLAYAPILLFLMKLFTPLVFLLNIVSGGILKIFGIDPDKMTTGITENELLTYVEVSHEEGIIENEEKEMITNVVDFGDSLVKDVMVPRVDMYMINDDISYDELLFAFEKDKYSRLPVYQENYDNIIGIVYLKDVAFYKGDKQGFKIESILRPANFTYEFKKTSELLIEMRNSSLSMCIVLDEYGAAVGLITLEDLLEEIVGEIRDEYDGDEVDDIVQLDQDEYMVLGSTRLDDFNEFFGTEYESDDYDSIAGKLIELFERLPDKGDAITDGSLSFLIEFVDHRRIEKVRVRKLPSADEGSDYAESDFGEASE</sequence>
<dbReference type="SMART" id="SM01091">
    <property type="entry name" value="CorC_HlyC"/>
    <property type="match status" value="1"/>
</dbReference>
<dbReference type="CDD" id="cd04590">
    <property type="entry name" value="CBS_pair_CorC_HlyC_assoc"/>
    <property type="match status" value="1"/>
</dbReference>
<feature type="domain" description="CBS" evidence="11">
    <location>
        <begin position="208"/>
        <end position="269"/>
    </location>
</feature>
<feature type="transmembrane region" description="Helical" evidence="10">
    <location>
        <begin position="91"/>
        <end position="111"/>
    </location>
</feature>
<keyword evidence="5 9" id="KW-1133">Transmembrane helix</keyword>
<evidence type="ECO:0000256" key="7">
    <source>
        <dbReference type="ARBA" id="ARBA00023136"/>
    </source>
</evidence>
<gene>
    <name evidence="13" type="ORF">JJN12_07030</name>
</gene>
<keyword evidence="3 9" id="KW-0812">Transmembrane</keyword>
<evidence type="ECO:0000256" key="9">
    <source>
        <dbReference type="PROSITE-ProRule" id="PRU01193"/>
    </source>
</evidence>
<evidence type="ECO:0000256" key="6">
    <source>
        <dbReference type="ARBA" id="ARBA00023122"/>
    </source>
</evidence>
<dbReference type="EMBL" id="JAEPRJ010000001">
    <property type="protein sequence ID" value="MBK5897530.1"/>
    <property type="molecule type" value="Genomic_DNA"/>
</dbReference>
<evidence type="ECO:0000259" key="12">
    <source>
        <dbReference type="PROSITE" id="PS51846"/>
    </source>
</evidence>
<evidence type="ECO:0000259" key="11">
    <source>
        <dbReference type="PROSITE" id="PS51371"/>
    </source>
</evidence>
<feature type="transmembrane region" description="Helical" evidence="10">
    <location>
        <begin position="61"/>
        <end position="85"/>
    </location>
</feature>
<feature type="domain" description="CBS" evidence="11">
    <location>
        <begin position="272"/>
        <end position="329"/>
    </location>
</feature>
<evidence type="ECO:0000313" key="14">
    <source>
        <dbReference type="Proteomes" id="UP000604730"/>
    </source>
</evidence>
<keyword evidence="14" id="KW-1185">Reference proteome</keyword>
<dbReference type="InterPro" id="IPR016169">
    <property type="entry name" value="FAD-bd_PCMH_sub2"/>
</dbReference>
<protein>
    <submittedName>
        <fullName evidence="13">HlyC/CorC family transporter</fullName>
    </submittedName>
</protein>
<dbReference type="InterPro" id="IPR044751">
    <property type="entry name" value="Ion_transp-like_CBS"/>
</dbReference>
<feature type="transmembrane region" description="Helical" evidence="10">
    <location>
        <begin position="6"/>
        <end position="30"/>
    </location>
</feature>
<evidence type="ECO:0000256" key="5">
    <source>
        <dbReference type="ARBA" id="ARBA00022989"/>
    </source>
</evidence>
<accession>A0ABS1J066</accession>
<dbReference type="Gene3D" id="3.10.580.10">
    <property type="entry name" value="CBS-domain"/>
    <property type="match status" value="1"/>
</dbReference>